<name>A0A1H0EKX3_9ACTN</name>
<accession>A0A1H0EKX3</accession>
<sequence>MARGDLGIAVPPSWRRRSDPAHGVLMAARATTLPASGVRPELTLTCTPVDRDLESWRDDAMDELAERLDDFALEDDDTYDLDGHDVAYRRFAHRVGAADLLCDQWAWVVGGLGVTLTCSVAREDYGDYYDVFEAIAETVDLGPLAA</sequence>
<protein>
    <submittedName>
        <fullName evidence="1">Uncharacterized protein</fullName>
    </submittedName>
</protein>
<dbReference type="Gene3D" id="3.40.1000.10">
    <property type="entry name" value="Mog1/PsbP, alpha/beta/alpha sandwich"/>
    <property type="match status" value="1"/>
</dbReference>
<dbReference type="EMBL" id="FNIC01000004">
    <property type="protein sequence ID" value="SDN83127.1"/>
    <property type="molecule type" value="Genomic_DNA"/>
</dbReference>
<gene>
    <name evidence="1" type="ORF">SAMN05192576_2894</name>
</gene>
<dbReference type="RefSeq" id="WP_091025495.1">
    <property type="nucleotide sequence ID" value="NZ_BKAE01000010.1"/>
</dbReference>
<dbReference type="STRING" id="1005944.SAMN05192576_2894"/>
<reference evidence="1 2" key="1">
    <citation type="submission" date="2016-10" db="EMBL/GenBank/DDBJ databases">
        <authorList>
            <person name="de Groot N.N."/>
        </authorList>
    </citation>
    <scope>NUCLEOTIDE SEQUENCE [LARGE SCALE GENOMIC DNA]</scope>
    <source>
        <strain evidence="1 2">CGMCC 1.11147</strain>
    </source>
</reference>
<dbReference type="AlphaFoldDB" id="A0A1H0EKX3"/>
<dbReference type="Proteomes" id="UP000199004">
    <property type="component" value="Unassembled WGS sequence"/>
</dbReference>
<proteinExistence type="predicted"/>
<organism evidence="1 2">
    <name type="scientific">Nocardioides szechwanensis</name>
    <dbReference type="NCBI Taxonomy" id="1005944"/>
    <lineage>
        <taxon>Bacteria</taxon>
        <taxon>Bacillati</taxon>
        <taxon>Actinomycetota</taxon>
        <taxon>Actinomycetes</taxon>
        <taxon>Propionibacteriales</taxon>
        <taxon>Nocardioidaceae</taxon>
        <taxon>Nocardioides</taxon>
    </lineage>
</organism>
<keyword evidence="2" id="KW-1185">Reference proteome</keyword>
<evidence type="ECO:0000313" key="2">
    <source>
        <dbReference type="Proteomes" id="UP000199004"/>
    </source>
</evidence>
<evidence type="ECO:0000313" key="1">
    <source>
        <dbReference type="EMBL" id="SDN83127.1"/>
    </source>
</evidence>
<dbReference type="OrthoDB" id="3779382at2"/>